<proteinExistence type="predicted"/>
<dbReference type="Gene3D" id="3.40.50.300">
    <property type="entry name" value="P-loop containing nucleotide triphosphate hydrolases"/>
    <property type="match status" value="1"/>
</dbReference>
<dbReference type="InterPro" id="IPR035994">
    <property type="entry name" value="Nucleoside_phosphorylase_sf"/>
</dbReference>
<evidence type="ECO:0000256" key="1">
    <source>
        <dbReference type="ARBA" id="ARBA00022574"/>
    </source>
</evidence>
<dbReference type="InterPro" id="IPR007111">
    <property type="entry name" value="NACHT_NTPase"/>
</dbReference>
<dbReference type="EMBL" id="QZAT01000258">
    <property type="protein sequence ID" value="THX21041.1"/>
    <property type="molecule type" value="Genomic_DNA"/>
</dbReference>
<comment type="caution">
    <text evidence="5">The sequence shown here is derived from an EMBL/GenBank/DDBJ whole genome shotgun (WGS) entry which is preliminary data.</text>
</comment>
<sequence length="1627" mass="181629">MATTKKKLTHEDYVVGWICPMRVEYTAALLMLDEEHETLGQDVADENIYTLGSVNGHNVALATLPKTGNSPTARVMTNMSRTFQALRFYLLVGIGGGIPVRTDDGPVRLGDVVVSEGVIQHDRGKFEASGFKLKGTLAPPPQVLLAATNTLLAKRDMTDDDPLLEHLSRIDTSKRRLKRYRFPGRRRDHVYEPSYTHLVKGATCDEAKCDPSKRILRGPSYETFESQDVEQPDITIHQGTILSGETVMKNGAQRDAIAKPLDAICYECEAAGAMSSVPCLVVRGISDYADSHKNDDWHGFGSAVAAAYARQLFFHLPIDRVKECSVPLQGNIADIKEAVGLSNEGIAKLSEETLLDDHSLKEATFDSYDERKNNQCLRGTRVDLLADIQDWSTSPQSKCIFWLNGIAGAGKSTISRSVADQFDKAECLGANFFFTRGDGDRANAKKLFPTLARQLARHVPGVLGKLLKILEAEPDVPSKSLKEQFEKLIYQPLVSVQDNGARTPVYVIVLDALDECDDASDIRTILRLIVLFNDLQKLKLRVFVTSRPELPIQHEFQDMQDNIRHVVILHDIPQQIIAHDIEAFFRSEFEELVLTSRHSDRKPPDWPGDKTICELVDMAVPLFIFASTVCRFVKDPTRNPEYQLQAILQQRHRNSKLDATYRPVLKQMYLGRDKEGQRQWASDFRRVVGVIITVFEPLSIASLESLLRPDDFDIPRTLAALHSVLDISENTKRPIRLFHLSFRDYLIDPDQCPEAFLINEPALHVQIAAMCVELMTRHLRRDLCRLQKPGTMRSQVGQETSNEFIPAELRYACRYWTQHAEQGKNPICDGDHIHIFLNQHMLHWLEALALMGILAMSIEMLDTIHLLAKGAASTQIRAFVHDAKRFVLRNQYIIDKSPLQIYYSALMFSPNHSILRQKFLRGVKWLKVAPVVEDNWDACLQSLEGHQDEIVAVCFSPDGRLLASASLDMTIRLWDAKTGVTHSVIQDDVATAISFSPDNRLLGSAHLDGTIKLRDLGTQEVCKIFTRHSKRVNAIMFLSDGKLLVSVSDDRTVRIWNTATGLIAFLLQGHRDYVHILAASQDGKYVASGSKDGEIRLWNAVAGELRRVFKSHSRDVQAVAFMRNDTIIASVDAYGINFWEASTGALRNKLDIKEKARRPTFSPDGKLFAVAKGVDKIELFDTVSGLPQSVLVGHGEYPRIIEFSPDSTVLASGSGGCTVDLWDMTTLSLSNYDILDTPKAFEITISPLSKLVTSRHTDSMKLWSTHTGRLELEGHTVAFNRDEDMVARGLYNHAIGLQNLETGAPLLMLDGHVGLVSRLAFSPDNKLLASASLDQTVNLWDAGTGALCHKINCTGAILEVVFSPDGKLLAIVLTDNTVALWSMTTGESYRRLHVPQGLRDVIFSPDGMLLACTSISQLGWVSRVWNATEKNQIELDNRVNLGSTFAFSPNSRLVFFTSRGGILKLWDVISGAVNDMLGGINKHRLLDEIDMVFSPDGRLIASTDGTIVKLWNVESRTLVDSFVVNSDGPYLDSLSFSQDGRHLKSNLGYHRLQANDPSCSDDRSFLSIRGDWIFFGITPILWLPTDFRPSTDCDCSVGLATVAFVRPTGQALIMTFDMTELERLFPR</sequence>
<dbReference type="Gene3D" id="3.40.50.1580">
    <property type="entry name" value="Nucleoside phosphorylase domain"/>
    <property type="match status" value="1"/>
</dbReference>
<dbReference type="SUPFAM" id="SSF50998">
    <property type="entry name" value="Quinoprotein alcohol dehydrogenase-like"/>
    <property type="match status" value="1"/>
</dbReference>
<reference evidence="5 6" key="1">
    <citation type="submission" date="2018-10" db="EMBL/GenBank/DDBJ databases">
        <title>Fifty Aureobasidium pullulans genomes reveal a recombining polyextremotolerant generalist.</title>
        <authorList>
            <person name="Gostincar C."/>
            <person name="Turk M."/>
            <person name="Zajc J."/>
            <person name="Gunde-Cimerman N."/>
        </authorList>
    </citation>
    <scope>NUCLEOTIDE SEQUENCE [LARGE SCALE GENOMIC DNA]</scope>
    <source>
        <strain evidence="5 6">EXF-10081</strain>
    </source>
</reference>
<dbReference type="SUPFAM" id="SSF53167">
    <property type="entry name" value="Purine and uridine phosphorylases"/>
    <property type="match status" value="1"/>
</dbReference>
<dbReference type="GO" id="GO:0003824">
    <property type="term" value="F:catalytic activity"/>
    <property type="evidence" value="ECO:0007669"/>
    <property type="project" value="InterPro"/>
</dbReference>
<name>A0AB74JEM0_AURPU</name>
<dbReference type="PROSITE" id="PS00678">
    <property type="entry name" value="WD_REPEATS_1"/>
    <property type="match status" value="2"/>
</dbReference>
<feature type="repeat" description="WD" evidence="3">
    <location>
        <begin position="943"/>
        <end position="984"/>
    </location>
</feature>
<dbReference type="CDD" id="cd00200">
    <property type="entry name" value="WD40"/>
    <property type="match status" value="2"/>
</dbReference>
<feature type="repeat" description="WD" evidence="3">
    <location>
        <begin position="1309"/>
        <end position="1350"/>
    </location>
</feature>
<feature type="repeat" description="WD" evidence="3">
    <location>
        <begin position="1025"/>
        <end position="1061"/>
    </location>
</feature>
<keyword evidence="2" id="KW-0677">Repeat</keyword>
<dbReference type="PROSITE" id="PS50294">
    <property type="entry name" value="WD_REPEATS_REGION"/>
    <property type="match status" value="5"/>
</dbReference>
<dbReference type="Pfam" id="PF00400">
    <property type="entry name" value="WD40"/>
    <property type="match status" value="7"/>
</dbReference>
<dbReference type="SMART" id="SM00320">
    <property type="entry name" value="WD40"/>
    <property type="match status" value="11"/>
</dbReference>
<dbReference type="InterPro" id="IPR056884">
    <property type="entry name" value="NPHP3-like_N"/>
</dbReference>
<feature type="domain" description="NACHT" evidence="4">
    <location>
        <begin position="399"/>
        <end position="548"/>
    </location>
</feature>
<accession>A0AB74JEM0</accession>
<feature type="repeat" description="WD" evidence="3">
    <location>
        <begin position="1357"/>
        <end position="1391"/>
    </location>
</feature>
<evidence type="ECO:0000313" key="6">
    <source>
        <dbReference type="Proteomes" id="UP000310374"/>
    </source>
</evidence>
<dbReference type="Proteomes" id="UP000310374">
    <property type="component" value="Unassembled WGS sequence"/>
</dbReference>
<protein>
    <submittedName>
        <fullName evidence="5">WD40 repeat-like protein</fullName>
    </submittedName>
</protein>
<dbReference type="InterPro" id="IPR011047">
    <property type="entry name" value="Quinoprotein_ADH-like_sf"/>
</dbReference>
<gene>
    <name evidence="5" type="ORF">D6D12_10174</name>
</gene>
<feature type="repeat" description="WD" evidence="3">
    <location>
        <begin position="1067"/>
        <end position="1108"/>
    </location>
</feature>
<dbReference type="Pfam" id="PF24883">
    <property type="entry name" value="NPHP3_N"/>
    <property type="match status" value="1"/>
</dbReference>
<dbReference type="PANTHER" id="PTHR19848">
    <property type="entry name" value="WD40 REPEAT PROTEIN"/>
    <property type="match status" value="1"/>
</dbReference>
<dbReference type="SUPFAM" id="SSF52540">
    <property type="entry name" value="P-loop containing nucleoside triphosphate hydrolases"/>
    <property type="match status" value="1"/>
</dbReference>
<keyword evidence="1 3" id="KW-0853">WD repeat</keyword>
<dbReference type="InterPro" id="IPR027417">
    <property type="entry name" value="P-loop_NTPase"/>
</dbReference>
<dbReference type="Gene3D" id="2.130.10.10">
    <property type="entry name" value="YVTN repeat-like/Quinoprotein amine dehydrogenase"/>
    <property type="match status" value="4"/>
</dbReference>
<dbReference type="SUPFAM" id="SSF50978">
    <property type="entry name" value="WD40 repeat-like"/>
    <property type="match status" value="1"/>
</dbReference>
<feature type="repeat" description="WD" evidence="3">
    <location>
        <begin position="1191"/>
        <end position="1232"/>
    </location>
</feature>
<dbReference type="PANTHER" id="PTHR19848:SF8">
    <property type="entry name" value="F-BOX AND WD REPEAT DOMAIN CONTAINING 7"/>
    <property type="match status" value="1"/>
</dbReference>
<dbReference type="GO" id="GO:0009116">
    <property type="term" value="P:nucleoside metabolic process"/>
    <property type="evidence" value="ECO:0007669"/>
    <property type="project" value="InterPro"/>
</dbReference>
<dbReference type="InterPro" id="IPR020472">
    <property type="entry name" value="WD40_PAC1"/>
</dbReference>
<evidence type="ECO:0000256" key="2">
    <source>
        <dbReference type="ARBA" id="ARBA00022737"/>
    </source>
</evidence>
<organism evidence="5 6">
    <name type="scientific">Aureobasidium pullulans</name>
    <name type="common">Black yeast</name>
    <name type="synonym">Pullularia pullulans</name>
    <dbReference type="NCBI Taxonomy" id="5580"/>
    <lineage>
        <taxon>Eukaryota</taxon>
        <taxon>Fungi</taxon>
        <taxon>Dikarya</taxon>
        <taxon>Ascomycota</taxon>
        <taxon>Pezizomycotina</taxon>
        <taxon>Dothideomycetes</taxon>
        <taxon>Dothideomycetidae</taxon>
        <taxon>Dothideales</taxon>
        <taxon>Saccotheciaceae</taxon>
        <taxon>Aureobasidium</taxon>
    </lineage>
</organism>
<dbReference type="PROSITE" id="PS50082">
    <property type="entry name" value="WD_REPEATS_2"/>
    <property type="match status" value="6"/>
</dbReference>
<evidence type="ECO:0000259" key="4">
    <source>
        <dbReference type="PROSITE" id="PS50837"/>
    </source>
</evidence>
<dbReference type="PROSITE" id="PS50837">
    <property type="entry name" value="NACHT"/>
    <property type="match status" value="1"/>
</dbReference>
<evidence type="ECO:0000313" key="5">
    <source>
        <dbReference type="EMBL" id="THX21041.1"/>
    </source>
</evidence>
<dbReference type="InterPro" id="IPR019775">
    <property type="entry name" value="WD40_repeat_CS"/>
</dbReference>
<dbReference type="InterPro" id="IPR015943">
    <property type="entry name" value="WD40/YVTN_repeat-like_dom_sf"/>
</dbReference>
<dbReference type="PRINTS" id="PR00320">
    <property type="entry name" value="GPROTEINBRPT"/>
</dbReference>
<dbReference type="InterPro" id="IPR036322">
    <property type="entry name" value="WD40_repeat_dom_sf"/>
</dbReference>
<dbReference type="InterPro" id="IPR001680">
    <property type="entry name" value="WD40_rpt"/>
</dbReference>
<evidence type="ECO:0000256" key="3">
    <source>
        <dbReference type="PROSITE-ProRule" id="PRU00221"/>
    </source>
</evidence>